<comment type="similarity">
    <text evidence="2">Belongs to the IMPACT family.</text>
</comment>
<organism evidence="8 9">
    <name type="scientific">Haemonchus contortus</name>
    <name type="common">Barber pole worm</name>
    <dbReference type="NCBI Taxonomy" id="6289"/>
    <lineage>
        <taxon>Eukaryota</taxon>
        <taxon>Metazoa</taxon>
        <taxon>Ecdysozoa</taxon>
        <taxon>Nematoda</taxon>
        <taxon>Chromadorea</taxon>
        <taxon>Rhabditida</taxon>
        <taxon>Rhabditina</taxon>
        <taxon>Rhabditomorpha</taxon>
        <taxon>Strongyloidea</taxon>
        <taxon>Trichostrongylidae</taxon>
        <taxon>Haemonchus</taxon>
    </lineage>
</organism>
<keyword evidence="6" id="KW-0346">Stress response</keyword>
<dbReference type="GO" id="GO:0140469">
    <property type="term" value="P:GCN2-mediated signaling"/>
    <property type="evidence" value="ECO:0007669"/>
    <property type="project" value="TreeGrafter"/>
</dbReference>
<evidence type="ECO:0000259" key="7">
    <source>
        <dbReference type="PROSITE" id="PS50908"/>
    </source>
</evidence>
<dbReference type="InterPro" id="IPR020568">
    <property type="entry name" value="Ribosomal_Su5_D2-typ_SF"/>
</dbReference>
<dbReference type="GO" id="GO:0006446">
    <property type="term" value="P:regulation of translational initiation"/>
    <property type="evidence" value="ECO:0007669"/>
    <property type="project" value="TreeGrafter"/>
</dbReference>
<reference evidence="9" key="1">
    <citation type="submission" date="2020-12" db="UniProtKB">
        <authorList>
            <consortium name="WormBaseParasite"/>
        </authorList>
    </citation>
    <scope>IDENTIFICATION</scope>
    <source>
        <strain evidence="9">MHco3</strain>
    </source>
</reference>
<dbReference type="InterPro" id="IPR016135">
    <property type="entry name" value="UBQ-conjugating_enzyme/RWD"/>
</dbReference>
<protein>
    <submittedName>
        <fullName evidence="9">RWD domain-containing protein</fullName>
    </submittedName>
</protein>
<evidence type="ECO:0000256" key="1">
    <source>
        <dbReference type="ARBA" id="ARBA00004496"/>
    </source>
</evidence>
<dbReference type="InterPro" id="IPR006575">
    <property type="entry name" value="RWD_dom"/>
</dbReference>
<keyword evidence="8" id="KW-1185">Reference proteome</keyword>
<dbReference type="PROSITE" id="PS50908">
    <property type="entry name" value="RWD"/>
    <property type="match status" value="1"/>
</dbReference>
<dbReference type="PANTHER" id="PTHR16301:SF25">
    <property type="entry name" value="PROTEIN IMPACT"/>
    <property type="match status" value="1"/>
</dbReference>
<evidence type="ECO:0000313" key="9">
    <source>
        <dbReference type="WBParaSite" id="HCON_00129990-00001"/>
    </source>
</evidence>
<evidence type="ECO:0000256" key="3">
    <source>
        <dbReference type="ARBA" id="ARBA00022490"/>
    </source>
</evidence>
<dbReference type="Proteomes" id="UP000025227">
    <property type="component" value="Unplaced"/>
</dbReference>
<dbReference type="SUPFAM" id="SSF54211">
    <property type="entry name" value="Ribosomal protein S5 domain 2-like"/>
    <property type="match status" value="1"/>
</dbReference>
<feature type="domain" description="RWD" evidence="7">
    <location>
        <begin position="20"/>
        <end position="113"/>
    </location>
</feature>
<evidence type="ECO:0000256" key="6">
    <source>
        <dbReference type="ARBA" id="ARBA00023016"/>
    </source>
</evidence>
<evidence type="ECO:0000256" key="2">
    <source>
        <dbReference type="ARBA" id="ARBA00007665"/>
    </source>
</evidence>
<dbReference type="Gene3D" id="3.10.110.10">
    <property type="entry name" value="Ubiquitin Conjugating Enzyme"/>
    <property type="match status" value="1"/>
</dbReference>
<dbReference type="PANTHER" id="PTHR16301">
    <property type="entry name" value="IMPACT-RELATED"/>
    <property type="match status" value="1"/>
</dbReference>
<dbReference type="SMART" id="SM00591">
    <property type="entry name" value="RWD"/>
    <property type="match status" value="1"/>
</dbReference>
<dbReference type="AlphaFoldDB" id="A0A7I4YR40"/>
<dbReference type="Gene3D" id="3.30.230.30">
    <property type="entry name" value="Impact, N-terminal domain"/>
    <property type="match status" value="1"/>
</dbReference>
<dbReference type="InterPro" id="IPR001498">
    <property type="entry name" value="Impact_N"/>
</dbReference>
<dbReference type="InterPro" id="IPR036956">
    <property type="entry name" value="Impact_N_sf"/>
</dbReference>
<proteinExistence type="inferred from homology"/>
<sequence>MHSTFRRFLPFMGDLEAQRDELEILESIFGDLIAFESENKIRISFDDDVRLSVKLPENYPSKEPPLYELSGPSLSRNDRYQLESALNETYLENLGCPIIYAWITVIKEFLENSRTRSAIVEDDRQDEVSEQLVPSLATPIEDVPTIYHGEVLTDRKSHFQAHLARVNSKEEVKLVLDRLLENSKISRATHNMYAYRITEVRNGREIRLHDCFDDGETGASSKMLELLEKMNVTNVLVIVSRWYGGIHLGPDRFRHINNLTREIVAKHGLDSRSSTS</sequence>
<dbReference type="GO" id="GO:0005737">
    <property type="term" value="C:cytoplasm"/>
    <property type="evidence" value="ECO:0007669"/>
    <property type="project" value="UniProtKB-SubCell"/>
</dbReference>
<dbReference type="WBParaSite" id="HCON_00129990-00001">
    <property type="protein sequence ID" value="HCON_00129990-00001"/>
    <property type="gene ID" value="HCON_00129990"/>
</dbReference>
<dbReference type="OMA" id="FRHICNL"/>
<comment type="subcellular location">
    <subcellularLocation>
        <location evidence="1">Cytoplasm</location>
    </subcellularLocation>
</comment>
<dbReference type="OrthoDB" id="69641at2759"/>
<evidence type="ECO:0000313" key="8">
    <source>
        <dbReference type="Proteomes" id="UP000025227"/>
    </source>
</evidence>
<dbReference type="SUPFAM" id="SSF54495">
    <property type="entry name" value="UBC-like"/>
    <property type="match status" value="1"/>
</dbReference>
<dbReference type="InterPro" id="IPR023582">
    <property type="entry name" value="Impact"/>
</dbReference>
<evidence type="ECO:0000256" key="4">
    <source>
        <dbReference type="ARBA" id="ARBA00022491"/>
    </source>
</evidence>
<name>A0A7I4YR40_HAECO</name>
<dbReference type="CDD" id="cd23821">
    <property type="entry name" value="RWD_IMPACT"/>
    <property type="match status" value="1"/>
</dbReference>
<keyword evidence="4" id="KW-0678">Repressor</keyword>
<keyword evidence="5" id="KW-0810">Translation regulation</keyword>
<keyword evidence="3" id="KW-0963">Cytoplasm</keyword>
<dbReference type="Pfam" id="PF05773">
    <property type="entry name" value="RWD"/>
    <property type="match status" value="1"/>
</dbReference>
<accession>A0A7I4YR40</accession>
<dbReference type="Pfam" id="PF01205">
    <property type="entry name" value="Impact_N"/>
    <property type="match status" value="1"/>
</dbReference>
<evidence type="ECO:0000256" key="5">
    <source>
        <dbReference type="ARBA" id="ARBA00022845"/>
    </source>
</evidence>